<protein>
    <recommendedName>
        <fullName evidence="2">Lipoprotein</fullName>
    </recommendedName>
</protein>
<name>A0A8H9MYM7_VIBVL</name>
<organism evidence="1">
    <name type="scientific">Vibrio vulnificus</name>
    <dbReference type="NCBI Taxonomy" id="672"/>
    <lineage>
        <taxon>Bacteria</taxon>
        <taxon>Pseudomonadati</taxon>
        <taxon>Pseudomonadota</taxon>
        <taxon>Gammaproteobacteria</taxon>
        <taxon>Vibrionales</taxon>
        <taxon>Vibrionaceae</taxon>
        <taxon>Vibrio</taxon>
    </lineage>
</organism>
<reference evidence="1" key="1">
    <citation type="journal article" date="2018" name="Genome Biol.">
        <title>SKESA: strategic k-mer extension for scrupulous assemblies.</title>
        <authorList>
            <person name="Souvorov A."/>
            <person name="Agarwala R."/>
            <person name="Lipman D.J."/>
        </authorList>
    </citation>
    <scope>NUCLEOTIDE SEQUENCE</scope>
    <source>
        <strain evidence="1">BCW_3452</strain>
    </source>
</reference>
<comment type="caution">
    <text evidence="1">The sequence shown here is derived from an EMBL/GenBank/DDBJ whole genome shotgun (WGS) entry which is preliminary data.</text>
</comment>
<dbReference type="EMBL" id="DACRBY010000001">
    <property type="protein sequence ID" value="HAS8538274.1"/>
    <property type="molecule type" value="Genomic_DNA"/>
</dbReference>
<reference evidence="1" key="2">
    <citation type="submission" date="2019-01" db="EMBL/GenBank/DDBJ databases">
        <authorList>
            <consortium name="NCBI Pathogen Detection Project"/>
        </authorList>
    </citation>
    <scope>NUCLEOTIDE SEQUENCE</scope>
    <source>
        <strain evidence="1">BCW_3452</strain>
    </source>
</reference>
<dbReference type="AlphaFoldDB" id="A0A8H9MYM7"/>
<proteinExistence type="predicted"/>
<accession>A0A8H9MYM7</accession>
<evidence type="ECO:0000313" key="1">
    <source>
        <dbReference type="EMBL" id="HAS8538274.1"/>
    </source>
</evidence>
<dbReference type="PROSITE" id="PS51257">
    <property type="entry name" value="PROKAR_LIPOPROTEIN"/>
    <property type="match status" value="1"/>
</dbReference>
<gene>
    <name evidence="1" type="ORF">I7730_00480</name>
</gene>
<dbReference type="Proteomes" id="UP000863257">
    <property type="component" value="Unassembled WGS sequence"/>
</dbReference>
<sequence length="143" mass="15907">MNKLRTLSILLAGATLVGCGNESVNDIEVALAKYYSEEAELMDWHAKQAIEGVKELQGVGNAQCTQVDESTYKAEEGLDTYVCSYRLTFVHVDNTAEEPDVRDIDIASYVSYDPNEKFVGVVHKFVGSASELNLKFESIRDYL</sequence>
<evidence type="ECO:0008006" key="2">
    <source>
        <dbReference type="Google" id="ProtNLM"/>
    </source>
</evidence>